<dbReference type="Proteomes" id="UP000033731">
    <property type="component" value="Unassembled WGS sequence"/>
</dbReference>
<proteinExistence type="predicted"/>
<protein>
    <submittedName>
        <fullName evidence="1">Uncharacterized protein</fullName>
    </submittedName>
</protein>
<evidence type="ECO:0000313" key="2">
    <source>
        <dbReference type="Proteomes" id="UP000033731"/>
    </source>
</evidence>
<gene>
    <name evidence="1" type="ORF">DJ66_1159</name>
</gene>
<dbReference type="PATRIC" id="fig|556287.9.peg.1179"/>
<dbReference type="EMBL" id="JMTK01000003">
    <property type="protein sequence ID" value="KJZ81564.1"/>
    <property type="molecule type" value="Genomic_DNA"/>
</dbReference>
<comment type="caution">
    <text evidence="1">The sequence shown here is derived from an EMBL/GenBank/DDBJ whole genome shotgun (WGS) entry which is preliminary data.</text>
</comment>
<evidence type="ECO:0000313" key="1">
    <source>
        <dbReference type="EMBL" id="KJZ81564.1"/>
    </source>
</evidence>
<accession>A0A0F4VJJ5</accession>
<dbReference type="AlphaFoldDB" id="A0A0F4VJJ5"/>
<dbReference type="RefSeq" id="WP_045960952.1">
    <property type="nucleotide sequence ID" value="NZ_JMTK01000003.1"/>
</dbReference>
<organism evidence="1 2">
    <name type="scientific">Candidatus Liberibacter solanacearum</name>
    <dbReference type="NCBI Taxonomy" id="556287"/>
    <lineage>
        <taxon>Bacteria</taxon>
        <taxon>Pseudomonadati</taxon>
        <taxon>Pseudomonadota</taxon>
        <taxon>Alphaproteobacteria</taxon>
        <taxon>Hyphomicrobiales</taxon>
        <taxon>Rhizobiaceae</taxon>
        <taxon>Liberibacter</taxon>
    </lineage>
</organism>
<keyword evidence="2" id="KW-1185">Reference proteome</keyword>
<name>A0A0F4VJJ5_9HYPH</name>
<sequence>MADFDPLIVEEVLGAYYLFKAVEQADKAEYVMDSIPEEVIKAKSRLLSEGVERLGKLAHHVEDVIKSEEIPK</sequence>
<reference evidence="1 2" key="1">
    <citation type="journal article" date="2015" name="Phytopathology">
        <title>Genomes of Candidatus Liberibacter solanacearum haplotype A from New Zealand and the USA suggest significant genome plasticity in the species.</title>
        <authorList>
            <person name="Thompson S.M."/>
            <person name="Johnson C.P."/>
            <person name="Lu A.Y."/>
            <person name="Frampton R.A."/>
            <person name="Sullivan K.L."/>
            <person name="Fiers M.W."/>
            <person name="Crowhurst R.N."/>
            <person name="Pitman A.R."/>
            <person name="Scott I."/>
            <person name="Gudmestad N.C."/>
            <person name="Smith G.R."/>
        </authorList>
    </citation>
    <scope>NUCLEOTIDE SEQUENCE [LARGE SCALE GENOMIC DNA]</scope>
    <source>
        <strain evidence="1 2">LsoNZ1</strain>
    </source>
</reference>